<evidence type="ECO:0000256" key="1">
    <source>
        <dbReference type="SAM" id="MobiDB-lite"/>
    </source>
</evidence>
<name>A0ABN3LAA8_9ACTN</name>
<feature type="compositionally biased region" description="Low complexity" evidence="1">
    <location>
        <begin position="42"/>
        <end position="54"/>
    </location>
</feature>
<gene>
    <name evidence="2" type="ORF">GCM10010393_06970</name>
</gene>
<sequence length="113" mass="11590">MTVGLRGFLPYGGVTRLPAGGAGGLRRLPVLGGRREAPPDFRAGAASRPPRRSGTVPARGPAAVPERACWGPPEPADGEEQPHGQRPPRVTGPTTAAPPPVRLAYDGTMGADP</sequence>
<feature type="region of interest" description="Disordered" evidence="1">
    <location>
        <begin position="30"/>
        <end position="113"/>
    </location>
</feature>
<evidence type="ECO:0000313" key="3">
    <source>
        <dbReference type="Proteomes" id="UP001499942"/>
    </source>
</evidence>
<reference evidence="2 3" key="1">
    <citation type="journal article" date="2019" name="Int. J. Syst. Evol. Microbiol.">
        <title>The Global Catalogue of Microorganisms (GCM) 10K type strain sequencing project: providing services to taxonomists for standard genome sequencing and annotation.</title>
        <authorList>
            <consortium name="The Broad Institute Genomics Platform"/>
            <consortium name="The Broad Institute Genome Sequencing Center for Infectious Disease"/>
            <person name="Wu L."/>
            <person name="Ma J."/>
        </authorList>
    </citation>
    <scope>NUCLEOTIDE SEQUENCE [LARGE SCALE GENOMIC DNA]</scope>
    <source>
        <strain evidence="2 3">JCM 5062</strain>
    </source>
</reference>
<dbReference type="EMBL" id="BAAASR010000002">
    <property type="protein sequence ID" value="GAA2479177.1"/>
    <property type="molecule type" value="Genomic_DNA"/>
</dbReference>
<dbReference type="Proteomes" id="UP001499942">
    <property type="component" value="Unassembled WGS sequence"/>
</dbReference>
<accession>A0ABN3LAA8</accession>
<organism evidence="2 3">
    <name type="scientific">Streptomyces gobitricini</name>
    <dbReference type="NCBI Taxonomy" id="68211"/>
    <lineage>
        <taxon>Bacteria</taxon>
        <taxon>Bacillati</taxon>
        <taxon>Actinomycetota</taxon>
        <taxon>Actinomycetes</taxon>
        <taxon>Kitasatosporales</taxon>
        <taxon>Streptomycetaceae</taxon>
        <taxon>Streptomyces</taxon>
    </lineage>
</organism>
<comment type="caution">
    <text evidence="2">The sequence shown here is derived from an EMBL/GenBank/DDBJ whole genome shotgun (WGS) entry which is preliminary data.</text>
</comment>
<protein>
    <submittedName>
        <fullName evidence="2">Uncharacterized protein</fullName>
    </submittedName>
</protein>
<evidence type="ECO:0000313" key="2">
    <source>
        <dbReference type="EMBL" id="GAA2479177.1"/>
    </source>
</evidence>
<keyword evidence="3" id="KW-1185">Reference proteome</keyword>
<proteinExistence type="predicted"/>